<feature type="domain" description="Aspartyl/asparaginy/proline hydroxylase" evidence="1">
    <location>
        <begin position="61"/>
        <end position="212"/>
    </location>
</feature>
<dbReference type="Proteomes" id="UP001140230">
    <property type="component" value="Unassembled WGS sequence"/>
</dbReference>
<reference evidence="2" key="1">
    <citation type="journal article" date="2022" name="Phytopathology">
        <title>Whole genome sequencing-based tracing of a 2022 introduction and outbreak of Xanthomonas hortorum pv. pelargonii.</title>
        <authorList>
            <person name="Iruegas Bocardo F."/>
            <person name="Weisberg A.J."/>
            <person name="Riutta E.R."/>
            <person name="Kilday K.B."/>
            <person name="Bonkowski J.C."/>
            <person name="Creswell T.C."/>
            <person name="Daughtrey M."/>
            <person name="Rane K.K."/>
            <person name="Grunwald N.J."/>
            <person name="Chang J.H."/>
            <person name="Putnam M."/>
        </authorList>
    </citation>
    <scope>NUCLEOTIDE SEQUENCE</scope>
    <source>
        <strain evidence="2">22-338</strain>
    </source>
</reference>
<dbReference type="PANTHER" id="PTHR12366">
    <property type="entry name" value="ASPARTYL/ASPARAGINYL BETA-HYDROXYLASE"/>
    <property type="match status" value="1"/>
</dbReference>
<comment type="caution">
    <text evidence="2">The sequence shown here is derived from an EMBL/GenBank/DDBJ whole genome shotgun (WGS) entry which is preliminary data.</text>
</comment>
<dbReference type="PANTHER" id="PTHR12366:SF32">
    <property type="entry name" value="ASPARTATE BETA-HYDROXYLASE ISOFORM X1"/>
    <property type="match status" value="1"/>
</dbReference>
<dbReference type="EMBL" id="JANWTP010000044">
    <property type="protein sequence ID" value="MDC8638893.1"/>
    <property type="molecule type" value="Genomic_DNA"/>
</dbReference>
<dbReference type="Pfam" id="PF05118">
    <property type="entry name" value="Asp_Arg_Hydrox"/>
    <property type="match status" value="1"/>
</dbReference>
<dbReference type="GO" id="GO:0062101">
    <property type="term" value="F:peptidyl-aspartic acid 3-dioxygenase activity"/>
    <property type="evidence" value="ECO:0007669"/>
    <property type="project" value="InterPro"/>
</dbReference>
<protein>
    <submittedName>
        <fullName evidence="2">Aspartyl/asparaginyl beta-hydroxylase domain-containing protein</fullName>
    </submittedName>
</protein>
<gene>
    <name evidence="2" type="ORF">NY667_13980</name>
</gene>
<dbReference type="Gene3D" id="2.60.120.330">
    <property type="entry name" value="B-lactam Antibiotic, Isopenicillin N Synthase, Chain"/>
    <property type="match status" value="1"/>
</dbReference>
<sequence length="288" mass="32827">MLIDSLVTAGRVAEAGQCADLAVRQGVWKHAFQRPLHYIDYLPPVVSYDPGKFWIAGYLQRHYAEILAEFERVSTADGAAFKPVEEPLVDRGGWDQVIFYEGRRRFQQVEELFPATSAILDRIPHEHRCAGVIMLSWLQPGTHIARHCGYTNGRLRIHMGIKTPAGAKMRVNQSTLTWQPGECLVFDDSIEHEVWNDSDEPRVVMLYDIFHPALAEADRIELMGGEYAQDQVRRSMKERGFRRLSLKSNGEVQVDLDRFTDLTVRRYLTDSGISTIELGADGELQIQR</sequence>
<accession>A0A9X4H7G6</accession>
<reference evidence="2" key="2">
    <citation type="submission" date="2022-08" db="EMBL/GenBank/DDBJ databases">
        <authorList>
            <person name="Iruegas-Bocardo F."/>
            <person name="Weisberg A.J."/>
            <person name="Riutta E.R."/>
            <person name="Kilday K."/>
            <person name="Bonkowski J.C."/>
            <person name="Creswell T."/>
            <person name="Daughtrey M.L."/>
            <person name="Rane K."/>
            <person name="Grunwald N.J."/>
            <person name="Chang J.H."/>
            <person name="Putnam M.L."/>
        </authorList>
    </citation>
    <scope>NUCLEOTIDE SEQUENCE</scope>
    <source>
        <strain evidence="2">22-338</strain>
    </source>
</reference>
<dbReference type="AlphaFoldDB" id="A0A9X4H7G6"/>
<evidence type="ECO:0000313" key="3">
    <source>
        <dbReference type="Proteomes" id="UP001140230"/>
    </source>
</evidence>
<name>A0A9X4H7G6_9XANT</name>
<organism evidence="2 3">
    <name type="scientific">Xanthomonas hortorum pv. hederae</name>
    <dbReference type="NCBI Taxonomy" id="453603"/>
    <lineage>
        <taxon>Bacteria</taxon>
        <taxon>Pseudomonadati</taxon>
        <taxon>Pseudomonadota</taxon>
        <taxon>Gammaproteobacteria</taxon>
        <taxon>Lysobacterales</taxon>
        <taxon>Lysobacteraceae</taxon>
        <taxon>Xanthomonas</taxon>
    </lineage>
</organism>
<evidence type="ECO:0000313" key="2">
    <source>
        <dbReference type="EMBL" id="MDC8638893.1"/>
    </source>
</evidence>
<dbReference type="InterPro" id="IPR007803">
    <property type="entry name" value="Asp/Arg/Pro-Hydrxlase"/>
</dbReference>
<dbReference type="RefSeq" id="WP_180968757.1">
    <property type="nucleotide sequence ID" value="NZ_JANWTP010000044.1"/>
</dbReference>
<dbReference type="InterPro" id="IPR027443">
    <property type="entry name" value="IPNS-like_sf"/>
</dbReference>
<dbReference type="InterPro" id="IPR039038">
    <property type="entry name" value="ASPH"/>
</dbReference>
<dbReference type="SUPFAM" id="SSF51197">
    <property type="entry name" value="Clavaminate synthase-like"/>
    <property type="match status" value="1"/>
</dbReference>
<proteinExistence type="predicted"/>
<evidence type="ECO:0000259" key="1">
    <source>
        <dbReference type="Pfam" id="PF05118"/>
    </source>
</evidence>